<feature type="non-terminal residue" evidence="1">
    <location>
        <position position="130"/>
    </location>
</feature>
<dbReference type="Proteomes" id="UP000288716">
    <property type="component" value="Unassembled WGS sequence"/>
</dbReference>
<evidence type="ECO:0000313" key="2">
    <source>
        <dbReference type="Proteomes" id="UP000288716"/>
    </source>
</evidence>
<dbReference type="PANTHER" id="PTHR24559:SF444">
    <property type="entry name" value="REVERSE TRANSCRIPTASE DOMAIN-CONTAINING PROTEIN"/>
    <property type="match status" value="1"/>
</dbReference>
<evidence type="ECO:0000313" key="1">
    <source>
        <dbReference type="EMBL" id="RWS11809.1"/>
    </source>
</evidence>
<dbReference type="AlphaFoldDB" id="A0A443R965"/>
<sequence length="130" mass="14890">MNVLRLNKDRFSKHSLDVGYCDAFMHPIDTGNALPITNHPFRMSKLHEELLKQTINDLLEIGVLRHSNSNWAAAAFLVKKPHLPENFDIRDKKNYRLVVDYRGMNAVTKSDLFPIPIVQSALEKLAGCKY</sequence>
<dbReference type="EMBL" id="NCKV01048982">
    <property type="protein sequence ID" value="RWS11809.1"/>
    <property type="molecule type" value="Genomic_DNA"/>
</dbReference>
<comment type="caution">
    <text evidence="1">The sequence shown here is derived from an EMBL/GenBank/DDBJ whole genome shotgun (WGS) entry which is preliminary data.</text>
</comment>
<protein>
    <submittedName>
        <fullName evidence="1">Retrovirus-related Pol polyprotein-like protein</fullName>
    </submittedName>
</protein>
<dbReference type="GO" id="GO:0071897">
    <property type="term" value="P:DNA biosynthetic process"/>
    <property type="evidence" value="ECO:0007669"/>
    <property type="project" value="UniProtKB-ARBA"/>
</dbReference>
<dbReference type="SUPFAM" id="SSF56672">
    <property type="entry name" value="DNA/RNA polymerases"/>
    <property type="match status" value="1"/>
</dbReference>
<dbReference type="OrthoDB" id="112267at2759"/>
<reference evidence="1 2" key="1">
    <citation type="journal article" date="2018" name="Gigascience">
        <title>Genomes of trombidid mites reveal novel predicted allergens and laterally-transferred genes associated with secondary metabolism.</title>
        <authorList>
            <person name="Dong X."/>
            <person name="Chaisiri K."/>
            <person name="Xia D."/>
            <person name="Armstrong S.D."/>
            <person name="Fang Y."/>
            <person name="Donnelly M.J."/>
            <person name="Kadowaki T."/>
            <person name="McGarry J.W."/>
            <person name="Darby A.C."/>
            <person name="Makepeace B.L."/>
        </authorList>
    </citation>
    <scope>NUCLEOTIDE SEQUENCE [LARGE SCALE GENOMIC DNA]</scope>
    <source>
        <strain evidence="1">UoL-UT</strain>
    </source>
</reference>
<proteinExistence type="predicted"/>
<dbReference type="PANTHER" id="PTHR24559">
    <property type="entry name" value="TRANSPOSON TY3-I GAG-POL POLYPROTEIN"/>
    <property type="match status" value="1"/>
</dbReference>
<dbReference type="InterPro" id="IPR043502">
    <property type="entry name" value="DNA/RNA_pol_sf"/>
</dbReference>
<dbReference type="STRING" id="299467.A0A443R965"/>
<name>A0A443R965_9ACAR</name>
<dbReference type="VEuPathDB" id="VectorBase:LDEU014059"/>
<organism evidence="1 2">
    <name type="scientific">Leptotrombidium deliense</name>
    <dbReference type="NCBI Taxonomy" id="299467"/>
    <lineage>
        <taxon>Eukaryota</taxon>
        <taxon>Metazoa</taxon>
        <taxon>Ecdysozoa</taxon>
        <taxon>Arthropoda</taxon>
        <taxon>Chelicerata</taxon>
        <taxon>Arachnida</taxon>
        <taxon>Acari</taxon>
        <taxon>Acariformes</taxon>
        <taxon>Trombidiformes</taxon>
        <taxon>Prostigmata</taxon>
        <taxon>Anystina</taxon>
        <taxon>Parasitengona</taxon>
        <taxon>Trombiculoidea</taxon>
        <taxon>Trombiculidae</taxon>
        <taxon>Leptotrombidium</taxon>
    </lineage>
</organism>
<gene>
    <name evidence="1" type="ORF">B4U80_12595</name>
</gene>
<keyword evidence="2" id="KW-1185">Reference proteome</keyword>
<dbReference type="InterPro" id="IPR053134">
    <property type="entry name" value="RNA-dir_DNA_polymerase"/>
</dbReference>
<accession>A0A443R965</accession>
<dbReference type="Gene3D" id="3.10.10.10">
    <property type="entry name" value="HIV Type 1 Reverse Transcriptase, subunit A, domain 1"/>
    <property type="match status" value="1"/>
</dbReference>